<reference evidence="1 2" key="2">
    <citation type="submission" date="2018-03" db="EMBL/GenBank/DDBJ databases">
        <authorList>
            <person name="Keele B.F."/>
        </authorList>
    </citation>
    <scope>NUCLEOTIDE SEQUENCE [LARGE SCALE GENOMIC DNA]</scope>
    <source>
        <strain evidence="1 2">D13</strain>
    </source>
</reference>
<protein>
    <submittedName>
        <fullName evidence="1">2-keto-4-pentenoate hydratase</fullName>
    </submittedName>
</protein>
<dbReference type="Gene3D" id="3.90.850.10">
    <property type="entry name" value="Fumarylacetoacetase-like, C-terminal domain"/>
    <property type="match status" value="1"/>
</dbReference>
<proteinExistence type="predicted"/>
<evidence type="ECO:0000313" key="2">
    <source>
        <dbReference type="Proteomes" id="UP000241074"/>
    </source>
</evidence>
<reference evidence="1 2" key="1">
    <citation type="submission" date="2018-03" db="EMBL/GenBank/DDBJ databases">
        <title>Ahniella affigens gen. nov., sp. nov., a gammaproteobacterium isolated from sandy soil near a stream.</title>
        <authorList>
            <person name="Ko Y."/>
            <person name="Kim J.-H."/>
        </authorList>
    </citation>
    <scope>NUCLEOTIDE SEQUENCE [LARGE SCALE GENOMIC DNA]</scope>
    <source>
        <strain evidence="1 2">D13</strain>
    </source>
</reference>
<dbReference type="SUPFAM" id="SSF56529">
    <property type="entry name" value="FAH"/>
    <property type="match status" value="1"/>
</dbReference>
<keyword evidence="2" id="KW-1185">Reference proteome</keyword>
<dbReference type="InterPro" id="IPR036663">
    <property type="entry name" value="Fumarylacetoacetase_C_sf"/>
</dbReference>
<gene>
    <name evidence="1" type="ORF">C7S18_14175</name>
</gene>
<dbReference type="GO" id="GO:0005737">
    <property type="term" value="C:cytoplasm"/>
    <property type="evidence" value="ECO:0007669"/>
    <property type="project" value="TreeGrafter"/>
</dbReference>
<dbReference type="AlphaFoldDB" id="A0A2P1PTU9"/>
<dbReference type="InterPro" id="IPR050772">
    <property type="entry name" value="Hydratase-Decarb/MhpD_sf"/>
</dbReference>
<dbReference type="PANTHER" id="PTHR30143">
    <property type="entry name" value="ACID HYDRATASE"/>
    <property type="match status" value="1"/>
</dbReference>
<dbReference type="EMBL" id="CP027860">
    <property type="protein sequence ID" value="AVP98268.1"/>
    <property type="molecule type" value="Genomic_DNA"/>
</dbReference>
<accession>A0A2P1PTU9</accession>
<dbReference type="KEGG" id="xba:C7S18_14175"/>
<name>A0A2P1PTU9_9GAMM</name>
<dbReference type="OrthoDB" id="9792137at2"/>
<organism evidence="1 2">
    <name type="scientific">Ahniella affigens</name>
    <dbReference type="NCBI Taxonomy" id="2021234"/>
    <lineage>
        <taxon>Bacteria</taxon>
        <taxon>Pseudomonadati</taxon>
        <taxon>Pseudomonadota</taxon>
        <taxon>Gammaproteobacteria</taxon>
        <taxon>Lysobacterales</taxon>
        <taxon>Rhodanobacteraceae</taxon>
        <taxon>Ahniella</taxon>
    </lineage>
</organism>
<evidence type="ECO:0000313" key="1">
    <source>
        <dbReference type="EMBL" id="AVP98268.1"/>
    </source>
</evidence>
<sequence>MPDWSLDVTESYRVTETVSESLGVASRFVAARRGALALTHYPGPLPENLETAYQRQDQAIGLWPDQLCGWKVGRIPDLWLARMGEDRLMGPVFQRQCLWLQPGQTAELPVIQDGFAAVEAEYIFVLGTDADPQRSDYTPEEALQLAGSFHIGIELAGSPLATINALGPAIVVSDFGNNAGVFVGPDIPSWHSLDLLRLNCSTYVDGALVGQGGGWFLPGGPAAALAFALNRGAKRHRPLKAGMLVSTGAATGIHDILPNQQARLVFDGIGELTARGIPATPMPEAEAS</sequence>
<dbReference type="GO" id="GO:0008684">
    <property type="term" value="F:2-oxopent-4-enoate hydratase activity"/>
    <property type="evidence" value="ECO:0007669"/>
    <property type="project" value="TreeGrafter"/>
</dbReference>
<dbReference type="PANTHER" id="PTHR30143:SF0">
    <property type="entry name" value="2-KETO-4-PENTENOATE HYDRATASE"/>
    <property type="match status" value="1"/>
</dbReference>
<dbReference type="Proteomes" id="UP000241074">
    <property type="component" value="Chromosome"/>
</dbReference>